<dbReference type="InterPro" id="IPR024167">
    <property type="entry name" value="Cytochrome_c4-like"/>
</dbReference>
<dbReference type="GO" id="GO:0009055">
    <property type="term" value="F:electron transfer activity"/>
    <property type="evidence" value="ECO:0007669"/>
    <property type="project" value="InterPro"/>
</dbReference>
<feature type="domain" description="Cytochrome c" evidence="10">
    <location>
        <begin position="30"/>
        <end position="116"/>
    </location>
</feature>
<comment type="PTM">
    <text evidence="8">Binds 2 heme c groups covalently per subunit.</text>
</comment>
<feature type="domain" description="Cytochrome c" evidence="10">
    <location>
        <begin position="125"/>
        <end position="205"/>
    </location>
</feature>
<feature type="binding site" description="axial binding residue" evidence="9">
    <location>
        <position position="93"/>
    </location>
    <ligand>
        <name>heme c</name>
        <dbReference type="ChEBI" id="CHEBI:61717"/>
        <label>1</label>
    </ligand>
    <ligandPart>
        <name>Fe</name>
        <dbReference type="ChEBI" id="CHEBI:18248"/>
    </ligandPart>
</feature>
<evidence type="ECO:0000259" key="10">
    <source>
        <dbReference type="PROSITE" id="PS51007"/>
    </source>
</evidence>
<evidence type="ECO:0000313" key="11">
    <source>
        <dbReference type="EMBL" id="BAU48979.1"/>
    </source>
</evidence>
<evidence type="ECO:0000256" key="3">
    <source>
        <dbReference type="ARBA" id="ARBA00022617"/>
    </source>
</evidence>
<evidence type="ECO:0000256" key="9">
    <source>
        <dbReference type="PIRSR" id="PIRSR000005-2"/>
    </source>
</evidence>
<name>A0A1B4V609_9GAMM</name>
<feature type="binding site" description="axial binding residue" evidence="9">
    <location>
        <position position="182"/>
    </location>
    <ligand>
        <name>heme c</name>
        <dbReference type="ChEBI" id="CHEBI:61717"/>
        <label>2</label>
    </ligand>
    <ligandPart>
        <name>Fe</name>
        <dbReference type="ChEBI" id="CHEBI:18248"/>
    </ligandPart>
</feature>
<feature type="binding site" description="covalent" evidence="8">
    <location>
        <position position="138"/>
    </location>
    <ligand>
        <name>heme c</name>
        <dbReference type="ChEBI" id="CHEBI:61717"/>
        <label>2</label>
    </ligand>
</feature>
<reference evidence="11 12" key="1">
    <citation type="submission" date="2015-08" db="EMBL/GenBank/DDBJ databases">
        <title>Complete genome sequence of Sulfurifustis variabilis.</title>
        <authorList>
            <person name="Miura A."/>
            <person name="Kojima H."/>
            <person name="Fukui M."/>
        </authorList>
    </citation>
    <scope>NUCLEOTIDE SEQUENCE [LARGE SCALE GENOMIC DNA]</scope>
    <source>
        <strain evidence="12">skN76</strain>
    </source>
</reference>
<evidence type="ECO:0000256" key="4">
    <source>
        <dbReference type="ARBA" id="ARBA00022723"/>
    </source>
</evidence>
<dbReference type="PROSITE" id="PS51007">
    <property type="entry name" value="CYTC"/>
    <property type="match status" value="2"/>
</dbReference>
<feature type="binding site" description="covalent" evidence="8">
    <location>
        <position position="141"/>
    </location>
    <ligand>
        <name>heme c</name>
        <dbReference type="ChEBI" id="CHEBI:61717"/>
        <label>2</label>
    </ligand>
</feature>
<protein>
    <submittedName>
        <fullName evidence="11">Cytochrome biogenesis protein ResB</fullName>
    </submittedName>
</protein>
<dbReference type="GO" id="GO:0005506">
    <property type="term" value="F:iron ion binding"/>
    <property type="evidence" value="ECO:0007669"/>
    <property type="project" value="InterPro"/>
</dbReference>
<dbReference type="SUPFAM" id="SSF46626">
    <property type="entry name" value="Cytochrome c"/>
    <property type="match status" value="2"/>
</dbReference>
<dbReference type="KEGG" id="sva:SVA_2431"/>
<evidence type="ECO:0000256" key="5">
    <source>
        <dbReference type="ARBA" id="ARBA00022764"/>
    </source>
</evidence>
<keyword evidence="6" id="KW-0249">Electron transport</keyword>
<sequence>MLALLLVSAPSGADRPSSEARARLAALLSASPETIDESFLRAARERAAFCMRCHGEDGNSVMPLVPNLAGQNAYYLLAQIERFASGQRSDFIMTPLARQFAPDDRAAVALYFARQRPRPVAADPALRMRGEARFREHCVACHGSDARGGERHARLAGQRPEYLRHRLYAFQTGAGEAKASVMAGIAGILSDEDIAALVAYLASLP</sequence>
<dbReference type="GO" id="GO:0020037">
    <property type="term" value="F:heme binding"/>
    <property type="evidence" value="ECO:0007669"/>
    <property type="project" value="InterPro"/>
</dbReference>
<dbReference type="AlphaFoldDB" id="A0A1B4V609"/>
<keyword evidence="4 9" id="KW-0479">Metal-binding</keyword>
<feature type="binding site" description="axial binding residue" evidence="9">
    <location>
        <position position="54"/>
    </location>
    <ligand>
        <name>heme c</name>
        <dbReference type="ChEBI" id="CHEBI:61717"/>
        <label>1</label>
    </ligand>
    <ligandPart>
        <name>Fe</name>
        <dbReference type="ChEBI" id="CHEBI:18248"/>
    </ligandPart>
</feature>
<accession>A0A1B4V609</accession>
<dbReference type="PANTHER" id="PTHR33751">
    <property type="entry name" value="CBB3-TYPE CYTOCHROME C OXIDASE SUBUNIT FIXP"/>
    <property type="match status" value="1"/>
</dbReference>
<feature type="binding site" description="covalent" evidence="8">
    <location>
        <position position="50"/>
    </location>
    <ligand>
        <name>heme c</name>
        <dbReference type="ChEBI" id="CHEBI:61717"/>
        <label>1</label>
    </ligand>
</feature>
<feature type="binding site" description="covalent" evidence="8">
    <location>
        <position position="53"/>
    </location>
    <ligand>
        <name>heme c</name>
        <dbReference type="ChEBI" id="CHEBI:61717"/>
        <label>1</label>
    </ligand>
</feature>
<dbReference type="EMBL" id="AP014936">
    <property type="protein sequence ID" value="BAU48979.1"/>
    <property type="molecule type" value="Genomic_DNA"/>
</dbReference>
<dbReference type="InterPro" id="IPR050597">
    <property type="entry name" value="Cytochrome_c_Oxidase_Subunit"/>
</dbReference>
<keyword evidence="2" id="KW-0813">Transport</keyword>
<keyword evidence="7 9" id="KW-0408">Iron</keyword>
<dbReference type="GO" id="GO:0042597">
    <property type="term" value="C:periplasmic space"/>
    <property type="evidence" value="ECO:0007669"/>
    <property type="project" value="UniProtKB-SubCell"/>
</dbReference>
<dbReference type="PIRSF" id="PIRSF000005">
    <property type="entry name" value="Cytochrome_c4"/>
    <property type="match status" value="1"/>
</dbReference>
<evidence type="ECO:0000313" key="12">
    <source>
        <dbReference type="Proteomes" id="UP000218899"/>
    </source>
</evidence>
<organism evidence="11 12">
    <name type="scientific">Sulfurifustis variabilis</name>
    <dbReference type="NCBI Taxonomy" id="1675686"/>
    <lineage>
        <taxon>Bacteria</taxon>
        <taxon>Pseudomonadati</taxon>
        <taxon>Pseudomonadota</taxon>
        <taxon>Gammaproteobacteria</taxon>
        <taxon>Acidiferrobacterales</taxon>
        <taxon>Acidiferrobacteraceae</taxon>
        <taxon>Sulfurifustis</taxon>
    </lineage>
</organism>
<proteinExistence type="predicted"/>
<dbReference type="PANTHER" id="PTHR33751:SF9">
    <property type="entry name" value="CYTOCHROME C4"/>
    <property type="match status" value="1"/>
</dbReference>
<evidence type="ECO:0000256" key="8">
    <source>
        <dbReference type="PIRSR" id="PIRSR000005-1"/>
    </source>
</evidence>
<dbReference type="InterPro" id="IPR036909">
    <property type="entry name" value="Cyt_c-like_dom_sf"/>
</dbReference>
<keyword evidence="3 8" id="KW-0349">Heme</keyword>
<dbReference type="Gene3D" id="1.10.760.10">
    <property type="entry name" value="Cytochrome c-like domain"/>
    <property type="match status" value="2"/>
</dbReference>
<comment type="subcellular location">
    <subcellularLocation>
        <location evidence="1">Periplasm</location>
    </subcellularLocation>
</comment>
<feature type="binding site" description="axial binding residue" evidence="9">
    <location>
        <position position="142"/>
    </location>
    <ligand>
        <name>heme c</name>
        <dbReference type="ChEBI" id="CHEBI:61717"/>
        <label>2</label>
    </ligand>
    <ligandPart>
        <name>Fe</name>
        <dbReference type="ChEBI" id="CHEBI:18248"/>
    </ligandPart>
</feature>
<dbReference type="InterPro" id="IPR009056">
    <property type="entry name" value="Cyt_c-like_dom"/>
</dbReference>
<evidence type="ECO:0000256" key="6">
    <source>
        <dbReference type="ARBA" id="ARBA00022982"/>
    </source>
</evidence>
<evidence type="ECO:0000256" key="2">
    <source>
        <dbReference type="ARBA" id="ARBA00022448"/>
    </source>
</evidence>
<evidence type="ECO:0000256" key="1">
    <source>
        <dbReference type="ARBA" id="ARBA00004418"/>
    </source>
</evidence>
<dbReference type="Proteomes" id="UP000218899">
    <property type="component" value="Chromosome"/>
</dbReference>
<keyword evidence="5" id="KW-0574">Periplasm</keyword>
<keyword evidence="12" id="KW-1185">Reference proteome</keyword>
<dbReference type="Pfam" id="PF00034">
    <property type="entry name" value="Cytochrom_C"/>
    <property type="match status" value="1"/>
</dbReference>
<evidence type="ECO:0000256" key="7">
    <source>
        <dbReference type="ARBA" id="ARBA00023004"/>
    </source>
</evidence>
<gene>
    <name evidence="11" type="ORF">SVA_2431</name>
</gene>